<organism evidence="1 2">
    <name type="scientific">Pluteus cervinus</name>
    <dbReference type="NCBI Taxonomy" id="181527"/>
    <lineage>
        <taxon>Eukaryota</taxon>
        <taxon>Fungi</taxon>
        <taxon>Dikarya</taxon>
        <taxon>Basidiomycota</taxon>
        <taxon>Agaricomycotina</taxon>
        <taxon>Agaricomycetes</taxon>
        <taxon>Agaricomycetidae</taxon>
        <taxon>Agaricales</taxon>
        <taxon>Pluteineae</taxon>
        <taxon>Pluteaceae</taxon>
        <taxon>Pluteus</taxon>
    </lineage>
</organism>
<reference evidence="1 2" key="1">
    <citation type="journal article" date="2019" name="Nat. Ecol. Evol.">
        <title>Megaphylogeny resolves global patterns of mushroom evolution.</title>
        <authorList>
            <person name="Varga T."/>
            <person name="Krizsan K."/>
            <person name="Foldi C."/>
            <person name="Dima B."/>
            <person name="Sanchez-Garcia M."/>
            <person name="Sanchez-Ramirez S."/>
            <person name="Szollosi G.J."/>
            <person name="Szarkandi J.G."/>
            <person name="Papp V."/>
            <person name="Albert L."/>
            <person name="Andreopoulos W."/>
            <person name="Angelini C."/>
            <person name="Antonin V."/>
            <person name="Barry K.W."/>
            <person name="Bougher N.L."/>
            <person name="Buchanan P."/>
            <person name="Buyck B."/>
            <person name="Bense V."/>
            <person name="Catcheside P."/>
            <person name="Chovatia M."/>
            <person name="Cooper J."/>
            <person name="Damon W."/>
            <person name="Desjardin D."/>
            <person name="Finy P."/>
            <person name="Geml J."/>
            <person name="Haridas S."/>
            <person name="Hughes K."/>
            <person name="Justo A."/>
            <person name="Karasinski D."/>
            <person name="Kautmanova I."/>
            <person name="Kiss B."/>
            <person name="Kocsube S."/>
            <person name="Kotiranta H."/>
            <person name="LaButti K.M."/>
            <person name="Lechner B.E."/>
            <person name="Liimatainen K."/>
            <person name="Lipzen A."/>
            <person name="Lukacs Z."/>
            <person name="Mihaltcheva S."/>
            <person name="Morgado L.N."/>
            <person name="Niskanen T."/>
            <person name="Noordeloos M.E."/>
            <person name="Ohm R.A."/>
            <person name="Ortiz-Santana B."/>
            <person name="Ovrebo C."/>
            <person name="Racz N."/>
            <person name="Riley R."/>
            <person name="Savchenko A."/>
            <person name="Shiryaev A."/>
            <person name="Soop K."/>
            <person name="Spirin V."/>
            <person name="Szebenyi C."/>
            <person name="Tomsovsky M."/>
            <person name="Tulloss R.E."/>
            <person name="Uehling J."/>
            <person name="Grigoriev I.V."/>
            <person name="Vagvolgyi C."/>
            <person name="Papp T."/>
            <person name="Martin F.M."/>
            <person name="Miettinen O."/>
            <person name="Hibbett D.S."/>
            <person name="Nagy L.G."/>
        </authorList>
    </citation>
    <scope>NUCLEOTIDE SEQUENCE [LARGE SCALE GENOMIC DNA]</scope>
    <source>
        <strain evidence="1 2">NL-1719</strain>
    </source>
</reference>
<dbReference type="Proteomes" id="UP000308600">
    <property type="component" value="Unassembled WGS sequence"/>
</dbReference>
<evidence type="ECO:0000313" key="1">
    <source>
        <dbReference type="EMBL" id="TFK66798.1"/>
    </source>
</evidence>
<proteinExistence type="predicted"/>
<keyword evidence="2" id="KW-1185">Reference proteome</keyword>
<gene>
    <name evidence="1" type="ORF">BDN72DRAFT_843807</name>
</gene>
<accession>A0ACD3ALJ5</accession>
<sequence>MLWESIEQAQAKIDAEILQLEARIYALRSSRNALTPAYRLPTEVLSDIFGLVQLLWTQDGLEYIPKWTTVTHVSRHWRNIALECGTLWSDILLGCTSYAEEAIKRSGGAHITLLDVYSGLPWDEKIKPLVLSVSPRLHKLVLSTIASRALLPELADCISQSLHELVLVNWDWATEKLFPKSLRSLKLHRSFVHWNWLQLPHLTELSINISGTDSRTSVTSFTKLLNQMPLLTGLLLEDVFDETTYTGLVQDEPDNIVSTSHPRLRSISLRGTISTITQLLSQIQLTEDFTLRIVAQGLAEDPITEFVQCLNKHLHSLRRFIRSIDISCTGSRSLRIGGMSAWASGNLFLAIELEASGSVQYHWMKATQALSFDELQTITGNAFHQYSHWEDSIFKSLKHLALVLFTDGPSSSSFLEYLAKEAHTAEGRGSWVQPFFQPLNTLSVVEVQFTREMEVVLKAVLEEKMRRGFKLTCLILARCWVSDGAIEQFQTVVSRVERGATMETLQF</sequence>
<name>A0ACD3ALJ5_9AGAR</name>
<evidence type="ECO:0000313" key="2">
    <source>
        <dbReference type="Proteomes" id="UP000308600"/>
    </source>
</evidence>
<dbReference type="EMBL" id="ML208394">
    <property type="protein sequence ID" value="TFK66798.1"/>
    <property type="molecule type" value="Genomic_DNA"/>
</dbReference>
<protein>
    <submittedName>
        <fullName evidence="1">Uncharacterized protein</fullName>
    </submittedName>
</protein>